<feature type="signal peptide" evidence="3">
    <location>
        <begin position="1"/>
        <end position="24"/>
    </location>
</feature>
<evidence type="ECO:0000313" key="5">
    <source>
        <dbReference type="Proteomes" id="UP000014184"/>
    </source>
</evidence>
<gene>
    <name evidence="4" type="ORF">TM51_12203</name>
</gene>
<evidence type="ECO:0000256" key="2">
    <source>
        <dbReference type="SAM" id="Phobius"/>
    </source>
</evidence>
<keyword evidence="5" id="KW-1185">Reference proteome</keyword>
<dbReference type="AlphaFoldDB" id="A0A9P2T8W6"/>
<feature type="region of interest" description="Disordered" evidence="1">
    <location>
        <begin position="306"/>
        <end position="329"/>
    </location>
</feature>
<organism evidence="4 5">
    <name type="scientific">Thermobifida fusca TM51</name>
    <dbReference type="NCBI Taxonomy" id="1169414"/>
    <lineage>
        <taxon>Bacteria</taxon>
        <taxon>Bacillati</taxon>
        <taxon>Actinomycetota</taxon>
        <taxon>Actinomycetes</taxon>
        <taxon>Streptosporangiales</taxon>
        <taxon>Nocardiopsidaceae</taxon>
        <taxon>Thermobifida</taxon>
    </lineage>
</organism>
<keyword evidence="2" id="KW-0812">Transmembrane</keyword>
<evidence type="ECO:0000256" key="1">
    <source>
        <dbReference type="SAM" id="MobiDB-lite"/>
    </source>
</evidence>
<sequence>MTRLRRMLLLAVAFLLCATTPAAAQPADPGFTLDAASARIGDTVPVRLYGWPQGVVTVRVCGGGEYIDSSDCAVTDAITVAINENGEGRGLLTITEPPVGCPCVVEALDLTGQHRATAEFPIEGVPVLTTEERQRRIDERNPGRATRLLDVTKFRILTEDGPWWHDWEAWFGLPVQRTAQLTVTNIGVEPVTDPVVSVAVGRGTRATTLVYPPRIRELEPGHEAVYEFPVDLPAPVIGTYTVRGEIAGMDEPVEFETTVKTWPWGLLGTGALLAGFLAMWLLSGWIVAILHLLARITRALSRLFRKNRTAPPPGPDTAALPATEHTPSP</sequence>
<dbReference type="EMBL" id="AOSG01000069">
    <property type="protein sequence ID" value="EOR70550.1"/>
    <property type="molecule type" value="Genomic_DNA"/>
</dbReference>
<evidence type="ECO:0000313" key="4">
    <source>
        <dbReference type="EMBL" id="EOR70550.1"/>
    </source>
</evidence>
<dbReference type="Proteomes" id="UP000014184">
    <property type="component" value="Unassembled WGS sequence"/>
</dbReference>
<name>A0A9P2T8W6_THEFU</name>
<accession>A0A9P2T8W6</accession>
<proteinExistence type="predicted"/>
<comment type="caution">
    <text evidence="4">The sequence shown here is derived from an EMBL/GenBank/DDBJ whole genome shotgun (WGS) entry which is preliminary data.</text>
</comment>
<feature type="transmembrane region" description="Helical" evidence="2">
    <location>
        <begin position="262"/>
        <end position="293"/>
    </location>
</feature>
<keyword evidence="2" id="KW-0472">Membrane</keyword>
<keyword evidence="3" id="KW-0732">Signal</keyword>
<protein>
    <submittedName>
        <fullName evidence="4">Uncharacterized protein</fullName>
    </submittedName>
</protein>
<dbReference type="RefSeq" id="WP_011292800.1">
    <property type="nucleotide sequence ID" value="NZ_AOSG01000069.1"/>
</dbReference>
<reference evidence="4 5" key="1">
    <citation type="journal article" date="2013" name="Genome Announc.">
        <title>Draft Genome Sequence of the Lignocellulose Decomposer Thermobifida fusca Strain TM51.</title>
        <authorList>
            <person name="Toth A."/>
            <person name="Barna T."/>
            <person name="Nagy I."/>
            <person name="Horvath B."/>
            <person name="Nagy I."/>
            <person name="Tancsics A."/>
            <person name="Kriszt B."/>
            <person name="Baka E."/>
            <person name="Fekete C."/>
            <person name="Kukolya J."/>
        </authorList>
    </citation>
    <scope>NUCLEOTIDE SEQUENCE [LARGE SCALE GENOMIC DNA]</scope>
    <source>
        <strain evidence="4 5">TM51</strain>
    </source>
</reference>
<feature type="chain" id="PRO_5040468770" evidence="3">
    <location>
        <begin position="25"/>
        <end position="329"/>
    </location>
</feature>
<keyword evidence="2" id="KW-1133">Transmembrane helix</keyword>
<evidence type="ECO:0000256" key="3">
    <source>
        <dbReference type="SAM" id="SignalP"/>
    </source>
</evidence>